<dbReference type="Pfam" id="PF15718">
    <property type="entry name" value="MNR"/>
    <property type="match status" value="1"/>
</dbReference>
<dbReference type="EMBL" id="JARBDR010000440">
    <property type="protein sequence ID" value="KAJ8312360.1"/>
    <property type="molecule type" value="Genomic_DNA"/>
</dbReference>
<sequence length="828" mass="94143">MTSGELPFYNQLQFNLGVPASSRNMVIRHHKPNPIILDKATAPLAPKSAPMVHNESMMSNVSQTSEDRMSMAVRLAQRDMKKRREAEQYNKMFPQRSRPTSRSPSPKSRVIPGQEYWMRQKRPQAKGKTQLKIKEHDKNCNPRSARTQTPPRPPWVGAGRVPDPSMPVTTNSPPTRDTDFYTVQKSAPVEQPDKEIERLQREMEQYLQQIQIIEQRVLSDQNTEFLKPTKSRKKDGYLSDEEDSYRKHVRSEELSTRAARQIYSLKQQVRQIQNELIRGGPASKMKHTKKSKAMFRLAAAHRGAARAIQTFVSNLKHADLHKGLPTTYQELALLIRQLSLLSTELGSAKESTVHSDLIKMLDRVDELNKVWHGDQKEEQPSEVEDSIIKRRKSPVSKTQVIKGPTRGREPNRQIRQKGKENKPIKGVLKKPIGNRGVIKPRQVTPERKATLRAGIAALVEARQPGKGLAWNIPVKESEHHQHPKSLILPANLQRKREKAQQALAAAAVDSHYADPTVASRLKAVLHDDHERSFSAPASPRGRDISFSPERGRSRSPWRPCGTPSKSPGSGIRRARSQSPGTTRQRFQVHDVDDDLVRTLFPEGRQSRNTLKKSYRENLGHVTPTKQRPLSSSNRIVNQAEEAIRQRLRPLLDQAESIAQRHEMLLKKSDYSLPKQFDKADEQNEQFEIRQRWGTVHFDEEESASTRIKKLKSFEEDVGPLPPVAMEITKHTAAGTSKHKNMIADNVLDDCLRDIELELDDLNSAIVNQVCKSEFMIAETSGSWFRNGDQSGAHSPQQQDEDDYEEDFSIEITENTESELEEVTDDVSL</sequence>
<evidence type="ECO:0000313" key="3">
    <source>
        <dbReference type="EMBL" id="KAJ8312360.1"/>
    </source>
</evidence>
<protein>
    <submittedName>
        <fullName evidence="3">Uncharacterized protein</fullName>
    </submittedName>
</protein>
<evidence type="ECO:0000256" key="1">
    <source>
        <dbReference type="SAM" id="Coils"/>
    </source>
</evidence>
<feature type="compositionally biased region" description="Basic and acidic residues" evidence="2">
    <location>
        <begin position="406"/>
        <end position="423"/>
    </location>
</feature>
<reference evidence="3 4" key="1">
    <citation type="submission" date="2022-12" db="EMBL/GenBank/DDBJ databases">
        <title>Chromosome-level genome of Tegillarca granosa.</title>
        <authorList>
            <person name="Kim J."/>
        </authorList>
    </citation>
    <scope>NUCLEOTIDE SEQUENCE [LARGE SCALE GENOMIC DNA]</scope>
    <source>
        <strain evidence="3">Teg-2019</strain>
        <tissue evidence="3">Adductor muscle</tissue>
    </source>
</reference>
<feature type="region of interest" description="Disordered" evidence="2">
    <location>
        <begin position="372"/>
        <end position="431"/>
    </location>
</feature>
<feature type="region of interest" description="Disordered" evidence="2">
    <location>
        <begin position="530"/>
        <end position="587"/>
    </location>
</feature>
<feature type="compositionally biased region" description="Basic residues" evidence="2">
    <location>
        <begin position="119"/>
        <end position="131"/>
    </location>
</feature>
<feature type="compositionally biased region" description="Polar residues" evidence="2">
    <location>
        <begin position="785"/>
        <end position="795"/>
    </location>
</feature>
<feature type="region of interest" description="Disordered" evidence="2">
    <location>
        <begin position="785"/>
        <end position="806"/>
    </location>
</feature>
<dbReference type="PANTHER" id="PTHR15732">
    <property type="entry name" value="PROTEIN MOONRAKER"/>
    <property type="match status" value="1"/>
</dbReference>
<keyword evidence="1" id="KW-0175">Coiled coil</keyword>
<evidence type="ECO:0000313" key="4">
    <source>
        <dbReference type="Proteomes" id="UP001217089"/>
    </source>
</evidence>
<feature type="compositionally biased region" description="Basic and acidic residues" evidence="2">
    <location>
        <begin position="79"/>
        <end position="88"/>
    </location>
</feature>
<gene>
    <name evidence="3" type="ORF">KUTeg_009733</name>
</gene>
<name>A0ABQ9F9V2_TEGGR</name>
<organism evidence="3 4">
    <name type="scientific">Tegillarca granosa</name>
    <name type="common">Malaysian cockle</name>
    <name type="synonym">Anadara granosa</name>
    <dbReference type="NCBI Taxonomy" id="220873"/>
    <lineage>
        <taxon>Eukaryota</taxon>
        <taxon>Metazoa</taxon>
        <taxon>Spiralia</taxon>
        <taxon>Lophotrochozoa</taxon>
        <taxon>Mollusca</taxon>
        <taxon>Bivalvia</taxon>
        <taxon>Autobranchia</taxon>
        <taxon>Pteriomorphia</taxon>
        <taxon>Arcoida</taxon>
        <taxon>Arcoidea</taxon>
        <taxon>Arcidae</taxon>
        <taxon>Tegillarca</taxon>
    </lineage>
</organism>
<keyword evidence="4" id="KW-1185">Reference proteome</keyword>
<dbReference type="InterPro" id="IPR031447">
    <property type="entry name" value="MNR"/>
</dbReference>
<feature type="region of interest" description="Disordered" evidence="2">
    <location>
        <begin position="79"/>
        <end position="180"/>
    </location>
</feature>
<dbReference type="PANTHER" id="PTHR15732:SF4">
    <property type="entry name" value="PROTEIN MOONRAKER"/>
    <property type="match status" value="1"/>
</dbReference>
<accession>A0ABQ9F9V2</accession>
<dbReference type="Proteomes" id="UP001217089">
    <property type="component" value="Unassembled WGS sequence"/>
</dbReference>
<feature type="compositionally biased region" description="Polar residues" evidence="2">
    <location>
        <begin position="167"/>
        <end position="180"/>
    </location>
</feature>
<feature type="compositionally biased region" description="Low complexity" evidence="2">
    <location>
        <begin position="94"/>
        <end position="109"/>
    </location>
</feature>
<comment type="caution">
    <text evidence="3">The sequence shown here is derived from an EMBL/GenBank/DDBJ whole genome shotgun (WGS) entry which is preliminary data.</text>
</comment>
<proteinExistence type="predicted"/>
<feature type="coiled-coil region" evidence="1">
    <location>
        <begin position="189"/>
        <end position="216"/>
    </location>
</feature>
<feature type="compositionally biased region" description="Polar residues" evidence="2">
    <location>
        <begin position="576"/>
        <end position="585"/>
    </location>
</feature>
<evidence type="ECO:0000256" key="2">
    <source>
        <dbReference type="SAM" id="MobiDB-lite"/>
    </source>
</evidence>